<name>A0ABW2YG95_9GAMM</name>
<dbReference type="RefSeq" id="WP_386825721.1">
    <property type="nucleotide sequence ID" value="NZ_JBHTIF010000004.1"/>
</dbReference>
<dbReference type="Proteomes" id="UP001597110">
    <property type="component" value="Unassembled WGS sequence"/>
</dbReference>
<gene>
    <name evidence="1" type="ORF">ACFQ0E_16565</name>
</gene>
<protein>
    <recommendedName>
        <fullName evidence="3">HEAT repeat domain-containing protein</fullName>
    </recommendedName>
</protein>
<organism evidence="1 2">
    <name type="scientific">Lysobacter brunescens</name>
    <dbReference type="NCBI Taxonomy" id="262323"/>
    <lineage>
        <taxon>Bacteria</taxon>
        <taxon>Pseudomonadati</taxon>
        <taxon>Pseudomonadota</taxon>
        <taxon>Gammaproteobacteria</taxon>
        <taxon>Lysobacterales</taxon>
        <taxon>Lysobacteraceae</taxon>
        <taxon>Lysobacter</taxon>
    </lineage>
</organism>
<reference evidence="2" key="1">
    <citation type="journal article" date="2019" name="Int. J. Syst. Evol. Microbiol.">
        <title>The Global Catalogue of Microorganisms (GCM) 10K type strain sequencing project: providing services to taxonomists for standard genome sequencing and annotation.</title>
        <authorList>
            <consortium name="The Broad Institute Genomics Platform"/>
            <consortium name="The Broad Institute Genome Sequencing Center for Infectious Disease"/>
            <person name="Wu L."/>
            <person name="Ma J."/>
        </authorList>
    </citation>
    <scope>NUCLEOTIDE SEQUENCE [LARGE SCALE GENOMIC DNA]</scope>
    <source>
        <strain evidence="2">CCUG 55585</strain>
    </source>
</reference>
<evidence type="ECO:0000313" key="1">
    <source>
        <dbReference type="EMBL" id="MFD0727209.1"/>
    </source>
</evidence>
<comment type="caution">
    <text evidence="1">The sequence shown here is derived from an EMBL/GenBank/DDBJ whole genome shotgun (WGS) entry which is preliminary data.</text>
</comment>
<evidence type="ECO:0000313" key="2">
    <source>
        <dbReference type="Proteomes" id="UP001597110"/>
    </source>
</evidence>
<proteinExistence type="predicted"/>
<dbReference type="EMBL" id="JBHTIF010000004">
    <property type="protein sequence ID" value="MFD0727209.1"/>
    <property type="molecule type" value="Genomic_DNA"/>
</dbReference>
<accession>A0ABW2YG95</accession>
<sequence length="137" mass="15762">MKRKILSEMADAVARHDWQASYDLLGFVINIEDSVAKAEILNHLLVMPGHEHHQQVMRQIQLLRSPSSIPYIRTMLESGYEMLEYTCSEPGVITKWFSHALADIDTPESIDLIREYSGSEDPEIAGEMAYRLMRINR</sequence>
<evidence type="ECO:0008006" key="3">
    <source>
        <dbReference type="Google" id="ProtNLM"/>
    </source>
</evidence>
<keyword evidence="2" id="KW-1185">Reference proteome</keyword>